<proteinExistence type="predicted"/>
<comment type="caution">
    <text evidence="2">The sequence shown here is derived from an EMBL/GenBank/DDBJ whole genome shotgun (WGS) entry which is preliminary data.</text>
</comment>
<feature type="transmembrane region" description="Helical" evidence="1">
    <location>
        <begin position="102"/>
        <end position="122"/>
    </location>
</feature>
<organism evidence="2 3">
    <name type="scientific">Hexamita inflata</name>
    <dbReference type="NCBI Taxonomy" id="28002"/>
    <lineage>
        <taxon>Eukaryota</taxon>
        <taxon>Metamonada</taxon>
        <taxon>Diplomonadida</taxon>
        <taxon>Hexamitidae</taxon>
        <taxon>Hexamitinae</taxon>
        <taxon>Hexamita</taxon>
    </lineage>
</organism>
<keyword evidence="3" id="KW-1185">Reference proteome</keyword>
<evidence type="ECO:0000313" key="3">
    <source>
        <dbReference type="Proteomes" id="UP001642409"/>
    </source>
</evidence>
<name>A0ABP1IK74_9EUKA</name>
<keyword evidence="1" id="KW-0472">Membrane</keyword>
<gene>
    <name evidence="2" type="ORF">HINF_LOCUS26166</name>
</gene>
<keyword evidence="1" id="KW-1133">Transmembrane helix</keyword>
<keyword evidence="1" id="KW-0812">Transmembrane</keyword>
<sequence length="123" mass="14200">MITAQICNRQLVVLQTLYNICQISTILDTRTINHDVQFSSTYKFDGAIFLGSTKINQFKYVGNIVMNSNMNMFAFMIIIQLLIYQMLDLRLVLYYSIREGQFLIIALYALILLELGLVAYLLV</sequence>
<dbReference type="EMBL" id="CAXDID020000079">
    <property type="protein sequence ID" value="CAL6017810.1"/>
    <property type="molecule type" value="Genomic_DNA"/>
</dbReference>
<evidence type="ECO:0000256" key="1">
    <source>
        <dbReference type="SAM" id="Phobius"/>
    </source>
</evidence>
<feature type="transmembrane region" description="Helical" evidence="1">
    <location>
        <begin position="72"/>
        <end position="95"/>
    </location>
</feature>
<evidence type="ECO:0000313" key="2">
    <source>
        <dbReference type="EMBL" id="CAL6017810.1"/>
    </source>
</evidence>
<dbReference type="Proteomes" id="UP001642409">
    <property type="component" value="Unassembled WGS sequence"/>
</dbReference>
<reference evidence="2 3" key="1">
    <citation type="submission" date="2024-07" db="EMBL/GenBank/DDBJ databases">
        <authorList>
            <person name="Akdeniz Z."/>
        </authorList>
    </citation>
    <scope>NUCLEOTIDE SEQUENCE [LARGE SCALE GENOMIC DNA]</scope>
</reference>
<protein>
    <submittedName>
        <fullName evidence="2">Hypothetical_protein</fullName>
    </submittedName>
</protein>
<accession>A0ABP1IK74</accession>